<evidence type="ECO:0000313" key="1">
    <source>
        <dbReference type="EMBL" id="EBO7105338.1"/>
    </source>
</evidence>
<accession>A0A5U1I944</accession>
<gene>
    <name evidence="1" type="ORF">DY555_23490</name>
</gene>
<dbReference type="AlphaFoldDB" id="A0A5U1I944"/>
<protein>
    <submittedName>
        <fullName evidence="1">DNA distortion polypeptide 1</fullName>
    </submittedName>
</protein>
<organism evidence="1">
    <name type="scientific">Salmonella enterica</name>
    <name type="common">Salmonella choleraesuis</name>
    <dbReference type="NCBI Taxonomy" id="28901"/>
    <lineage>
        <taxon>Bacteria</taxon>
        <taxon>Pseudomonadati</taxon>
        <taxon>Pseudomonadota</taxon>
        <taxon>Gammaproteobacteria</taxon>
        <taxon>Enterobacterales</taxon>
        <taxon>Enterobacteriaceae</taxon>
        <taxon>Salmonella</taxon>
    </lineage>
</organism>
<sequence>MPDSLRCRIGQTPQNASISLVCPVTYSRFLLEDFMKQVNFRLEEQQHDELLDCLKILYPDEPALTVAKGMKLLASALLKSKAGSKDINTFFDNKDFIKTTMYLTGKQRADIERAANRHGWTLSRECRYRIQTTLENELDFFDQELLMMNRCRNSIDKIGRNFHYIIVNDQTRVLDKDGFYQDAERLTTEIFNLKNQFENYIMLCKGRTVSNKVEM</sequence>
<dbReference type="EMBL" id="AAGJJO010000018">
    <property type="protein sequence ID" value="EBO7105338.1"/>
    <property type="molecule type" value="Genomic_DNA"/>
</dbReference>
<comment type="caution">
    <text evidence="1">The sequence shown here is derived from an EMBL/GenBank/DDBJ whole genome shotgun (WGS) entry which is preliminary data.</text>
</comment>
<dbReference type="NCBIfam" id="NF041451">
    <property type="entry name" value="DDP1"/>
    <property type="match status" value="1"/>
</dbReference>
<name>A0A5U1I944_SALER</name>
<reference evidence="1" key="1">
    <citation type="submission" date="2018-08" db="EMBL/GenBank/DDBJ databases">
        <authorList>
            <consortium name="PulseNet: The National Subtyping Network for Foodborne Disease Surveillance"/>
            <person name="Tarr C.L."/>
            <person name="Trees E."/>
            <person name="Katz L.S."/>
            <person name="Carleton-Romer H.A."/>
            <person name="Stroika S."/>
            <person name="Kucerova Z."/>
            <person name="Roache K.F."/>
            <person name="Sabol A.L."/>
            <person name="Besser J."/>
            <person name="Gerner-Smidt P."/>
        </authorList>
    </citation>
    <scope>NUCLEOTIDE SEQUENCE</scope>
    <source>
        <strain evidence="1">PNUSAS049383</strain>
    </source>
</reference>
<dbReference type="InterPro" id="IPR048235">
    <property type="entry name" value="DDP1-like"/>
</dbReference>
<proteinExistence type="predicted"/>